<comment type="cofactor">
    <cofactor evidence="1 2">
        <name>Zn(2+)</name>
        <dbReference type="ChEBI" id="CHEBI:29105"/>
    </cofactor>
    <text evidence="1 2">Binds 1 zinc ion per subunit.</text>
</comment>
<dbReference type="InterPro" id="IPR000998">
    <property type="entry name" value="MAM_dom"/>
</dbReference>
<protein>
    <recommendedName>
        <fullName evidence="2">Metalloendopeptidase</fullName>
        <ecNumber evidence="2">3.4.24.-</ecNumber>
    </recommendedName>
</protein>
<feature type="domain" description="MAM" evidence="4">
    <location>
        <begin position="1414"/>
        <end position="1553"/>
    </location>
</feature>
<keyword evidence="1 2" id="KW-0482">Metalloprotease</keyword>
<feature type="region of interest" description="Disordered" evidence="3">
    <location>
        <begin position="407"/>
        <end position="433"/>
    </location>
</feature>
<dbReference type="SMART" id="SM00235">
    <property type="entry name" value="ZnMc"/>
    <property type="match status" value="1"/>
</dbReference>
<organism evidence="6 7">
    <name type="scientific">Podarcis lilfordi</name>
    <name type="common">Lilford's wall lizard</name>
    <dbReference type="NCBI Taxonomy" id="74358"/>
    <lineage>
        <taxon>Eukaryota</taxon>
        <taxon>Metazoa</taxon>
        <taxon>Chordata</taxon>
        <taxon>Craniata</taxon>
        <taxon>Vertebrata</taxon>
        <taxon>Euteleostomi</taxon>
        <taxon>Lepidosauria</taxon>
        <taxon>Squamata</taxon>
        <taxon>Bifurcata</taxon>
        <taxon>Unidentata</taxon>
        <taxon>Episquamata</taxon>
        <taxon>Laterata</taxon>
        <taxon>Lacertibaenia</taxon>
        <taxon>Lacertidae</taxon>
        <taxon>Podarcis</taxon>
    </lineage>
</organism>
<evidence type="ECO:0000259" key="5">
    <source>
        <dbReference type="PROSITE" id="PS51864"/>
    </source>
</evidence>
<feature type="active site" evidence="1">
    <location>
        <position position="177"/>
    </location>
</feature>
<accession>A0AA35PFE4</accession>
<feature type="compositionally biased region" description="Basic and acidic residues" evidence="3">
    <location>
        <begin position="985"/>
        <end position="994"/>
    </location>
</feature>
<dbReference type="EMBL" id="OX395133">
    <property type="protein sequence ID" value="CAI5783338.1"/>
    <property type="molecule type" value="Genomic_DNA"/>
</dbReference>
<dbReference type="PROSITE" id="PS50060">
    <property type="entry name" value="MAM_2"/>
    <property type="match status" value="1"/>
</dbReference>
<dbReference type="SUPFAM" id="SSF49899">
    <property type="entry name" value="Concanavalin A-like lectins/glucanases"/>
    <property type="match status" value="1"/>
</dbReference>
<feature type="compositionally biased region" description="Basic and acidic residues" evidence="3">
    <location>
        <begin position="530"/>
        <end position="546"/>
    </location>
</feature>
<sequence length="1600" mass="174461">MAVFLHVWTVVISAFLLLSALPVHGRGDTFYIEHAQGSDWDEARDPPDDILDINQELIFPGAPESSFLIEGDIVKASPFRLFPSANPRWPKKRGIVQIPYVISYKYDESSVKILKGAFEDFSKFTCIKFVPYSNQRDFIAIAPLSGCFSSVGRIGGMQVVSLAPACLRKGKGVALHELMHVVGFWHEHSRADRDKYISISWDEILTGFEINFMKSWNTNMLVDYDYSSVMHYGRNAFSMSGSATITPLSSSLTFLGQRWNLSNSDVARVNKLYKCSQAAAQPEASTKGVIKENVMDFMPSEPKPHTTQNKPKVSTAWNLSSIASSKEMPHPVREPLGTITPSSKVAGENISTTEAQTREVWSPGPKIQMQRTMSQHTPGKAEGSKKSLVVTEEMLHQTVSGEMAVSDVAQKTSEPQTLQNPTSSARELRSQPPSYEEVYIPSDQSPVEVTTSSAPEVELSLSFLTKSPDAFPMKTVQGSATRLGKKALDWTPSRTRAMHIEHRTELPTTMVRGELSTAMEIGSSPLMRSSEAEDRHGSPSPAEDRPFSAMENQTGKQLAQLFLQTISIFRNETGSTASTTPVVQAEAGSSYTTASPRASRNLITASGVVGLEETKHSEVESLGSFGTIESQSEIMKKERESFHTKEGSRPTDVLSSSGKEQYTRHRLEPGMFATQGLPSLGSSEAQESHLSQATAGAPSPWASVIGPLAVSKLNVATYSKSNQTQVEQFDRSAAQLARKGYRKEALTTHIPPGPLLVQVTEPELEAEEQTLVHAELPSQTPTLQDWASLAMETNQAIHPTEGTFPLPLSHTPRPAETRHKTSWLQQPSNTKVYGPSAHVPGWGPFADLHEEEFEHTLETASITTMWPSTAQEFRVSHEKEVRTGHSEEAKAHWKAPLLSPEPFEDQMPTQPKYRVAGTPWQRSSTPSVTTGLPGVVQIRNPNGPGAAAPQRPCNGELAGSSPGTEYGLTSTRVLPKLETTSQEHSGSEKRDHSPTSKGDSLPVRRTSPPPKDHTSSAMVSQLMQTRTPKRTVASDEGSVTAGSFNLSTILLSSKPALKGPQSSSPLRRTEPVMKTESPPTQFLETAMETKPSSKLKETLAEGEMTEPANATEDMSLHVMNLATNPTWKATAGRNGAQSPSLDMEPTGLPQVAAEGTALLLTIGSLKSPKHINLRGQPTSSQLRKETMTSMAKILAVDMVSALSASSTSPLDTRGNKATLLTGAKEATRRSSKKSGETALEIYASTPAPESHKTATIGVSTLGSREEHAVATKITQFQPEHGTQRPEVGYEHMNLEEMSGNHTEKMKSKENEVPPIDNPNFSHRVGKRSLAEIMATPASLSVALPEEIDHEFIGHMDEPSPVENVADKMEAAKPLPFGMSRLSTLLQGLPSALKKAENNQVAPPRTVKAPQPLTTFCPFEKNLCGWEQSKEDDLDWVLEEGQEQLVRTGGGGSPPGMPCTTSGGGYLSLMPLAHNSSQKAVLVSPVVQGIRCLKFWYSRGDLLMSEINVYIMLRNSSEWHKMWSLRGNQGTGWHLAAVAISKTCELQVVLEGSRVANVTAIRHVPCATSEQNKPKYSPMLCGTPFIKISSRSEYNEKIQST</sequence>
<feature type="region of interest" description="Disordered" evidence="3">
    <location>
        <begin position="800"/>
        <end position="832"/>
    </location>
</feature>
<dbReference type="Pfam" id="PF00629">
    <property type="entry name" value="MAM"/>
    <property type="match status" value="1"/>
</dbReference>
<feature type="region of interest" description="Disordered" evidence="3">
    <location>
        <begin position="621"/>
        <end position="698"/>
    </location>
</feature>
<dbReference type="EC" id="3.4.24.-" evidence="2"/>
<evidence type="ECO:0000313" key="7">
    <source>
        <dbReference type="Proteomes" id="UP001178461"/>
    </source>
</evidence>
<dbReference type="Proteomes" id="UP001178461">
    <property type="component" value="Chromosome 8"/>
</dbReference>
<evidence type="ECO:0000256" key="1">
    <source>
        <dbReference type="PROSITE-ProRule" id="PRU01211"/>
    </source>
</evidence>
<dbReference type="SMART" id="SM00137">
    <property type="entry name" value="MAM"/>
    <property type="match status" value="1"/>
</dbReference>
<dbReference type="Gene3D" id="2.60.120.200">
    <property type="match status" value="1"/>
</dbReference>
<feature type="region of interest" description="Disordered" evidence="3">
    <location>
        <begin position="1055"/>
        <end position="1077"/>
    </location>
</feature>
<proteinExistence type="predicted"/>
<reference evidence="6" key="1">
    <citation type="submission" date="2022-12" db="EMBL/GenBank/DDBJ databases">
        <authorList>
            <person name="Alioto T."/>
            <person name="Alioto T."/>
            <person name="Gomez Garrido J."/>
        </authorList>
    </citation>
    <scope>NUCLEOTIDE SEQUENCE</scope>
</reference>
<feature type="signal peptide" evidence="2">
    <location>
        <begin position="1"/>
        <end position="25"/>
    </location>
</feature>
<feature type="compositionally biased region" description="Polar residues" evidence="3">
    <location>
        <begin position="920"/>
        <end position="930"/>
    </location>
</feature>
<feature type="compositionally biased region" description="Polar residues" evidence="3">
    <location>
        <begin position="961"/>
        <end position="984"/>
    </location>
</feature>
<keyword evidence="1 2" id="KW-0862">Zinc</keyword>
<feature type="compositionally biased region" description="Basic and acidic residues" evidence="3">
    <location>
        <begin position="634"/>
        <end position="649"/>
    </location>
</feature>
<dbReference type="InterPro" id="IPR013320">
    <property type="entry name" value="ConA-like_dom_sf"/>
</dbReference>
<dbReference type="GO" id="GO:0008270">
    <property type="term" value="F:zinc ion binding"/>
    <property type="evidence" value="ECO:0007669"/>
    <property type="project" value="UniProtKB-UniRule"/>
</dbReference>
<dbReference type="InterPro" id="IPR001506">
    <property type="entry name" value="Peptidase_M12A"/>
</dbReference>
<comment type="caution">
    <text evidence="1">Lacks conserved residue(s) required for the propagation of feature annotation.</text>
</comment>
<feature type="domain" description="Peptidase M12A" evidence="5">
    <location>
        <begin position="80"/>
        <end position="276"/>
    </location>
</feature>
<feature type="binding site" evidence="1">
    <location>
        <position position="186"/>
    </location>
    <ligand>
        <name>Zn(2+)</name>
        <dbReference type="ChEBI" id="CHEBI:29105"/>
        <note>catalytic</note>
    </ligand>
</feature>
<dbReference type="Pfam" id="PF01400">
    <property type="entry name" value="Astacin"/>
    <property type="match status" value="1"/>
</dbReference>
<feature type="compositionally biased region" description="Polar residues" evidence="3">
    <location>
        <begin position="409"/>
        <end position="425"/>
    </location>
</feature>
<feature type="compositionally biased region" description="Polar residues" evidence="3">
    <location>
        <begin position="822"/>
        <end position="831"/>
    </location>
</feature>
<feature type="region of interest" description="Disordered" evidence="3">
    <location>
        <begin position="524"/>
        <end position="546"/>
    </location>
</feature>
<dbReference type="GO" id="GO:0004222">
    <property type="term" value="F:metalloendopeptidase activity"/>
    <property type="evidence" value="ECO:0007669"/>
    <property type="project" value="UniProtKB-UniRule"/>
</dbReference>
<dbReference type="PROSITE" id="PS51864">
    <property type="entry name" value="ASTACIN"/>
    <property type="match status" value="1"/>
</dbReference>
<evidence type="ECO:0000313" key="6">
    <source>
        <dbReference type="EMBL" id="CAI5783338.1"/>
    </source>
</evidence>
<dbReference type="PANTHER" id="PTHR10127:SF855">
    <property type="entry name" value="ASTACIN-LIKE METALLOENDOPEPTIDASE"/>
    <property type="match status" value="1"/>
</dbReference>
<keyword evidence="1 2" id="KW-0645">Protease</keyword>
<feature type="region of interest" description="Disordered" evidence="3">
    <location>
        <begin position="916"/>
        <end position="1037"/>
    </location>
</feature>
<feature type="binding site" evidence="1">
    <location>
        <position position="180"/>
    </location>
    <ligand>
        <name>Zn(2+)</name>
        <dbReference type="ChEBI" id="CHEBI:29105"/>
        <note>catalytic</note>
    </ligand>
</feature>
<dbReference type="InterPro" id="IPR024079">
    <property type="entry name" value="MetalloPept_cat_dom_sf"/>
</dbReference>
<feature type="compositionally biased region" description="Polar residues" evidence="3">
    <location>
        <begin position="676"/>
        <end position="694"/>
    </location>
</feature>
<dbReference type="InterPro" id="IPR006026">
    <property type="entry name" value="Peptidase_Metallo"/>
</dbReference>
<gene>
    <name evidence="6" type="ORF">PODLI_1B031407</name>
</gene>
<evidence type="ECO:0000256" key="2">
    <source>
        <dbReference type="RuleBase" id="RU361183"/>
    </source>
</evidence>
<dbReference type="CDD" id="cd06263">
    <property type="entry name" value="MAM"/>
    <property type="match status" value="1"/>
</dbReference>
<dbReference type="GO" id="GO:0016020">
    <property type="term" value="C:membrane"/>
    <property type="evidence" value="ECO:0007669"/>
    <property type="project" value="InterPro"/>
</dbReference>
<dbReference type="Gene3D" id="3.40.390.10">
    <property type="entry name" value="Collagenase (Catalytic Domain)"/>
    <property type="match status" value="1"/>
</dbReference>
<name>A0AA35PFE4_9SAUR</name>
<keyword evidence="2" id="KW-0732">Signal</keyword>
<feature type="chain" id="PRO_5041487950" description="Metalloendopeptidase" evidence="2">
    <location>
        <begin position="26"/>
        <end position="1600"/>
    </location>
</feature>
<keyword evidence="1 2" id="KW-0479">Metal-binding</keyword>
<dbReference type="GO" id="GO:0006508">
    <property type="term" value="P:proteolysis"/>
    <property type="evidence" value="ECO:0007669"/>
    <property type="project" value="UniProtKB-KW"/>
</dbReference>
<feature type="compositionally biased region" description="Polar residues" evidence="3">
    <location>
        <begin position="1015"/>
        <end position="1026"/>
    </location>
</feature>
<dbReference type="SUPFAM" id="SSF55486">
    <property type="entry name" value="Metalloproteases ('zincins'), catalytic domain"/>
    <property type="match status" value="1"/>
</dbReference>
<feature type="binding site" evidence="1">
    <location>
        <position position="176"/>
    </location>
    <ligand>
        <name>Zn(2+)</name>
        <dbReference type="ChEBI" id="CHEBI:29105"/>
        <note>catalytic</note>
    </ligand>
</feature>
<evidence type="ECO:0000259" key="4">
    <source>
        <dbReference type="PROSITE" id="PS50060"/>
    </source>
</evidence>
<dbReference type="PANTHER" id="PTHR10127">
    <property type="entry name" value="DISCOIDIN, CUB, EGF, LAMININ , AND ZINC METALLOPROTEASE DOMAIN CONTAINING"/>
    <property type="match status" value="1"/>
</dbReference>
<keyword evidence="1 2" id="KW-0378">Hydrolase</keyword>
<dbReference type="PRINTS" id="PR00480">
    <property type="entry name" value="ASTACIN"/>
</dbReference>
<keyword evidence="7" id="KW-1185">Reference proteome</keyword>
<evidence type="ECO:0000256" key="3">
    <source>
        <dbReference type="SAM" id="MobiDB-lite"/>
    </source>
</evidence>